<evidence type="ECO:0000256" key="3">
    <source>
        <dbReference type="ARBA" id="ARBA00022833"/>
    </source>
</evidence>
<dbReference type="PROSITE" id="PS00518">
    <property type="entry name" value="ZF_RING_1"/>
    <property type="match status" value="1"/>
</dbReference>
<feature type="domain" description="RING-type" evidence="5">
    <location>
        <begin position="117"/>
        <end position="157"/>
    </location>
</feature>
<evidence type="ECO:0000256" key="4">
    <source>
        <dbReference type="PROSITE-ProRule" id="PRU00175"/>
    </source>
</evidence>
<dbReference type="EMBL" id="CAJZBQ010000006">
    <property type="protein sequence ID" value="CAG9312385.1"/>
    <property type="molecule type" value="Genomic_DNA"/>
</dbReference>
<accession>A0AAU9ISA7</accession>
<keyword evidence="7" id="KW-1185">Reference proteome</keyword>
<dbReference type="Gene3D" id="3.30.40.10">
    <property type="entry name" value="Zinc/RING finger domain, C3HC4 (zinc finger)"/>
    <property type="match status" value="1"/>
</dbReference>
<evidence type="ECO:0000313" key="6">
    <source>
        <dbReference type="EMBL" id="CAG9312385.1"/>
    </source>
</evidence>
<evidence type="ECO:0000256" key="2">
    <source>
        <dbReference type="ARBA" id="ARBA00022771"/>
    </source>
</evidence>
<evidence type="ECO:0000259" key="5">
    <source>
        <dbReference type="PROSITE" id="PS50089"/>
    </source>
</evidence>
<dbReference type="GO" id="GO:0008270">
    <property type="term" value="F:zinc ion binding"/>
    <property type="evidence" value="ECO:0007669"/>
    <property type="project" value="UniProtKB-KW"/>
</dbReference>
<dbReference type="Proteomes" id="UP001162131">
    <property type="component" value="Unassembled WGS sequence"/>
</dbReference>
<proteinExistence type="predicted"/>
<gene>
    <name evidence="6" type="ORF">BSTOLATCC_MIC6492</name>
</gene>
<dbReference type="InterPro" id="IPR017907">
    <property type="entry name" value="Znf_RING_CS"/>
</dbReference>
<keyword evidence="1" id="KW-0479">Metal-binding</keyword>
<dbReference type="AlphaFoldDB" id="A0AAU9ISA7"/>
<comment type="caution">
    <text evidence="6">The sequence shown here is derived from an EMBL/GenBank/DDBJ whole genome shotgun (WGS) entry which is preliminary data.</text>
</comment>
<reference evidence="6" key="1">
    <citation type="submission" date="2021-09" db="EMBL/GenBank/DDBJ databases">
        <authorList>
            <consortium name="AG Swart"/>
            <person name="Singh M."/>
            <person name="Singh A."/>
            <person name="Seah K."/>
            <person name="Emmerich C."/>
        </authorList>
    </citation>
    <scope>NUCLEOTIDE SEQUENCE</scope>
    <source>
        <strain evidence="6">ATCC30299</strain>
    </source>
</reference>
<organism evidence="6 7">
    <name type="scientific">Blepharisma stoltei</name>
    <dbReference type="NCBI Taxonomy" id="1481888"/>
    <lineage>
        <taxon>Eukaryota</taxon>
        <taxon>Sar</taxon>
        <taxon>Alveolata</taxon>
        <taxon>Ciliophora</taxon>
        <taxon>Postciliodesmatophora</taxon>
        <taxon>Heterotrichea</taxon>
        <taxon>Heterotrichida</taxon>
        <taxon>Blepharismidae</taxon>
        <taxon>Blepharisma</taxon>
    </lineage>
</organism>
<dbReference type="SUPFAM" id="SSF57850">
    <property type="entry name" value="RING/U-box"/>
    <property type="match status" value="1"/>
</dbReference>
<dbReference type="InterPro" id="IPR013083">
    <property type="entry name" value="Znf_RING/FYVE/PHD"/>
</dbReference>
<dbReference type="InterPro" id="IPR001841">
    <property type="entry name" value="Znf_RING"/>
</dbReference>
<sequence>MDNSSKNTHSLEVMNCAPENEMDETDGIFVNSAAPITSEILFQLAKDFHTQVAQQKIENSGEIRESRPNFRDRTAKESAFFSKNSRILKNKQKIKNFNLPIDKLEFRLSELTDDFRCGLCGGALRRSFMLLGCYHNFCKICLARWLKEGNKKCPCGRDIKSYVPNRILQFLTYFVLYHFPAFSPRLSKANDFLRCFESFSETEVCEKQKELFNYRKTTIFQVITGDQAFGFETSGEFCIKDIYDLILRKISVEGNIVCKGKVLEENLMVGFIDAFIWREPQVLTLSLLKN</sequence>
<evidence type="ECO:0000313" key="7">
    <source>
        <dbReference type="Proteomes" id="UP001162131"/>
    </source>
</evidence>
<evidence type="ECO:0000256" key="1">
    <source>
        <dbReference type="ARBA" id="ARBA00022723"/>
    </source>
</evidence>
<protein>
    <recommendedName>
        <fullName evidence="5">RING-type domain-containing protein</fullName>
    </recommendedName>
</protein>
<keyword evidence="2 4" id="KW-0863">Zinc-finger</keyword>
<keyword evidence="3" id="KW-0862">Zinc</keyword>
<dbReference type="Pfam" id="PF13923">
    <property type="entry name" value="zf-C3HC4_2"/>
    <property type="match status" value="1"/>
</dbReference>
<name>A0AAU9ISA7_9CILI</name>
<dbReference type="PROSITE" id="PS50089">
    <property type="entry name" value="ZF_RING_2"/>
    <property type="match status" value="1"/>
</dbReference>